<feature type="compositionally biased region" description="Polar residues" evidence="3">
    <location>
        <begin position="2555"/>
        <end position="2586"/>
    </location>
</feature>
<feature type="compositionally biased region" description="Basic and acidic residues" evidence="3">
    <location>
        <begin position="2108"/>
        <end position="2135"/>
    </location>
</feature>
<feature type="region of interest" description="Disordered" evidence="3">
    <location>
        <begin position="3283"/>
        <end position="3319"/>
    </location>
</feature>
<feature type="compositionally biased region" description="Polar residues" evidence="3">
    <location>
        <begin position="329"/>
        <end position="342"/>
    </location>
</feature>
<feature type="region of interest" description="Disordered" evidence="3">
    <location>
        <begin position="1919"/>
        <end position="1963"/>
    </location>
</feature>
<feature type="compositionally biased region" description="Polar residues" evidence="3">
    <location>
        <begin position="351"/>
        <end position="373"/>
    </location>
</feature>
<feature type="region of interest" description="Disordered" evidence="3">
    <location>
        <begin position="1753"/>
        <end position="1815"/>
    </location>
</feature>
<feature type="compositionally biased region" description="Polar residues" evidence="3">
    <location>
        <begin position="2151"/>
        <end position="2166"/>
    </location>
</feature>
<dbReference type="PANTHER" id="PTHR24099:SF7">
    <property type="entry name" value="CARDIOMYOPATHY-ASSOCIATED PROTEIN 5"/>
    <property type="match status" value="1"/>
</dbReference>
<dbReference type="SMART" id="SM00060">
    <property type="entry name" value="FN3"/>
    <property type="match status" value="2"/>
</dbReference>
<dbReference type="InterPro" id="IPR003877">
    <property type="entry name" value="SPRY_dom"/>
</dbReference>
<proteinExistence type="predicted"/>
<dbReference type="InterPro" id="IPR050617">
    <property type="entry name" value="E3_ligase_FN3/SPRY"/>
</dbReference>
<feature type="domain" description="Fibronectin type-III" evidence="5">
    <location>
        <begin position="4046"/>
        <end position="4137"/>
    </location>
</feature>
<feature type="domain" description="Fibronectin type-III" evidence="5">
    <location>
        <begin position="3944"/>
        <end position="4045"/>
    </location>
</feature>
<feature type="compositionally biased region" description="Basic and acidic residues" evidence="3">
    <location>
        <begin position="782"/>
        <end position="805"/>
    </location>
</feature>
<dbReference type="InterPro" id="IPR036116">
    <property type="entry name" value="FN3_sf"/>
</dbReference>
<dbReference type="InterPro" id="IPR013320">
    <property type="entry name" value="ConA-like_dom_sf"/>
</dbReference>
<feature type="region of interest" description="Disordered" evidence="3">
    <location>
        <begin position="3365"/>
        <end position="3385"/>
    </location>
</feature>
<feature type="compositionally biased region" description="Basic and acidic residues" evidence="3">
    <location>
        <begin position="1310"/>
        <end position="1322"/>
    </location>
</feature>
<dbReference type="Gene3D" id="2.60.120.920">
    <property type="match status" value="1"/>
</dbReference>
<keyword evidence="1 2" id="KW-0175">Coiled coil</keyword>
<feature type="compositionally biased region" description="Polar residues" evidence="3">
    <location>
        <begin position="58"/>
        <end position="67"/>
    </location>
</feature>
<feature type="compositionally biased region" description="Low complexity" evidence="3">
    <location>
        <begin position="46"/>
        <end position="57"/>
    </location>
</feature>
<dbReference type="GO" id="GO:0005737">
    <property type="term" value="C:cytoplasm"/>
    <property type="evidence" value="ECO:0007669"/>
    <property type="project" value="TreeGrafter"/>
</dbReference>
<evidence type="ECO:0000259" key="4">
    <source>
        <dbReference type="PROSITE" id="PS50188"/>
    </source>
</evidence>
<reference evidence="6" key="2">
    <citation type="submission" date="2025-09" db="UniProtKB">
        <authorList>
            <consortium name="Ensembl"/>
        </authorList>
    </citation>
    <scope>IDENTIFICATION</scope>
</reference>
<dbReference type="InterPro" id="IPR003879">
    <property type="entry name" value="Butyrophylin_SPRY"/>
</dbReference>
<feature type="compositionally biased region" description="Low complexity" evidence="3">
    <location>
        <begin position="2136"/>
        <end position="2147"/>
    </location>
</feature>
<evidence type="ECO:0000313" key="6">
    <source>
        <dbReference type="Ensembl" id="ENSCPIP00010016611.1"/>
    </source>
</evidence>
<protein>
    <recommendedName>
        <fullName evidence="8">Cardiomyopathy-associated protein 5</fullName>
    </recommendedName>
</protein>
<feature type="region of interest" description="Disordered" evidence="3">
    <location>
        <begin position="3427"/>
        <end position="3455"/>
    </location>
</feature>
<feature type="compositionally biased region" description="Basic and acidic residues" evidence="3">
    <location>
        <begin position="639"/>
        <end position="655"/>
    </location>
</feature>
<feature type="compositionally biased region" description="Basic and acidic residues" evidence="3">
    <location>
        <begin position="1476"/>
        <end position="1491"/>
    </location>
</feature>
<feature type="coiled-coil region" evidence="2">
    <location>
        <begin position="3818"/>
        <end position="3845"/>
    </location>
</feature>
<feature type="region of interest" description="Disordered" evidence="3">
    <location>
        <begin position="3042"/>
        <end position="3112"/>
    </location>
</feature>
<feature type="region of interest" description="Disordered" evidence="3">
    <location>
        <begin position="198"/>
        <end position="218"/>
    </location>
</feature>
<dbReference type="PROSITE" id="PS50853">
    <property type="entry name" value="FN3"/>
    <property type="match status" value="2"/>
</dbReference>
<feature type="compositionally biased region" description="Polar residues" evidence="3">
    <location>
        <begin position="1802"/>
        <end position="1813"/>
    </location>
</feature>
<feature type="compositionally biased region" description="Basic and acidic residues" evidence="3">
    <location>
        <begin position="300"/>
        <end position="328"/>
    </location>
</feature>
<feature type="compositionally biased region" description="Polar residues" evidence="3">
    <location>
        <begin position="415"/>
        <end position="427"/>
    </location>
</feature>
<feature type="domain" description="B30.2/SPRY" evidence="4">
    <location>
        <begin position="4119"/>
        <end position="4303"/>
    </location>
</feature>
<dbReference type="Proteomes" id="UP000694543">
    <property type="component" value="Unplaced"/>
</dbReference>
<feature type="compositionally biased region" description="Basic and acidic residues" evidence="3">
    <location>
        <begin position="813"/>
        <end position="839"/>
    </location>
</feature>
<feature type="compositionally biased region" description="Basic and acidic residues" evidence="3">
    <location>
        <begin position="2601"/>
        <end position="2610"/>
    </location>
</feature>
<feature type="region of interest" description="Disordered" evidence="3">
    <location>
        <begin position="465"/>
        <end position="489"/>
    </location>
</feature>
<feature type="region of interest" description="Disordered" evidence="3">
    <location>
        <begin position="3553"/>
        <end position="3577"/>
    </location>
</feature>
<dbReference type="InterPro" id="IPR001870">
    <property type="entry name" value="B30.2/SPRY"/>
</dbReference>
<dbReference type="SMART" id="SM00449">
    <property type="entry name" value="SPRY"/>
    <property type="match status" value="1"/>
</dbReference>
<feature type="compositionally biased region" description="Polar residues" evidence="3">
    <location>
        <begin position="690"/>
        <end position="700"/>
    </location>
</feature>
<feature type="compositionally biased region" description="Basic and acidic residues" evidence="3">
    <location>
        <begin position="3283"/>
        <end position="3301"/>
    </location>
</feature>
<evidence type="ECO:0000256" key="2">
    <source>
        <dbReference type="SAM" id="Coils"/>
    </source>
</evidence>
<feature type="compositionally biased region" description="Polar residues" evidence="3">
    <location>
        <begin position="2075"/>
        <end position="2085"/>
    </location>
</feature>
<evidence type="ECO:0000256" key="1">
    <source>
        <dbReference type="ARBA" id="ARBA00023054"/>
    </source>
</evidence>
<feature type="compositionally biased region" description="Polar residues" evidence="3">
    <location>
        <begin position="3440"/>
        <end position="3450"/>
    </location>
</feature>
<feature type="region of interest" description="Disordered" evidence="3">
    <location>
        <begin position="3478"/>
        <end position="3501"/>
    </location>
</feature>
<dbReference type="SUPFAM" id="SSF49265">
    <property type="entry name" value="Fibronectin type III"/>
    <property type="match status" value="1"/>
</dbReference>
<dbReference type="InterPro" id="IPR043136">
    <property type="entry name" value="B30.2/SPRY_sf"/>
</dbReference>
<feature type="region of interest" description="Disordered" evidence="3">
    <location>
        <begin position="506"/>
        <end position="538"/>
    </location>
</feature>
<dbReference type="SUPFAM" id="SSF49899">
    <property type="entry name" value="Concanavalin A-like lectins/glucanases"/>
    <property type="match status" value="1"/>
</dbReference>
<feature type="region of interest" description="Disordered" evidence="3">
    <location>
        <begin position="1309"/>
        <end position="1454"/>
    </location>
</feature>
<dbReference type="InterPro" id="IPR003961">
    <property type="entry name" value="FN3_dom"/>
</dbReference>
<feature type="compositionally biased region" description="Basic and acidic residues" evidence="3">
    <location>
        <begin position="848"/>
        <end position="861"/>
    </location>
</feature>
<feature type="compositionally biased region" description="Polar residues" evidence="3">
    <location>
        <begin position="1435"/>
        <end position="1454"/>
    </location>
</feature>
<feature type="compositionally biased region" description="Basic and acidic residues" evidence="3">
    <location>
        <begin position="3071"/>
        <end position="3080"/>
    </location>
</feature>
<feature type="region of interest" description="Disordered" evidence="3">
    <location>
        <begin position="2075"/>
        <end position="2166"/>
    </location>
</feature>
<feature type="region of interest" description="Disordered" evidence="3">
    <location>
        <begin position="86"/>
        <end position="120"/>
    </location>
</feature>
<feature type="region of interest" description="Disordered" evidence="3">
    <location>
        <begin position="1473"/>
        <end position="1573"/>
    </location>
</feature>
<feature type="region of interest" description="Disordered" evidence="3">
    <location>
        <begin position="2552"/>
        <end position="2621"/>
    </location>
</feature>
<feature type="compositionally biased region" description="Polar residues" evidence="3">
    <location>
        <begin position="864"/>
        <end position="874"/>
    </location>
</feature>
<dbReference type="Pfam" id="PF00622">
    <property type="entry name" value="SPRY"/>
    <property type="match status" value="1"/>
</dbReference>
<dbReference type="Gene3D" id="3.30.160.60">
    <property type="entry name" value="Classic Zinc Finger"/>
    <property type="match status" value="1"/>
</dbReference>
<dbReference type="PRINTS" id="PR01407">
    <property type="entry name" value="BUTYPHLNCDUF"/>
</dbReference>
<feature type="region of interest" description="Disordered" evidence="3">
    <location>
        <begin position="1172"/>
        <end position="1199"/>
    </location>
</feature>
<accession>A0A8C3LXF2</accession>
<dbReference type="CDD" id="cd00063">
    <property type="entry name" value="FN3"/>
    <property type="match status" value="2"/>
</dbReference>
<dbReference type="Gene3D" id="2.60.40.10">
    <property type="entry name" value="Immunoglobulins"/>
    <property type="match status" value="2"/>
</dbReference>
<dbReference type="PROSITE" id="PS50188">
    <property type="entry name" value="B302_SPRY"/>
    <property type="match status" value="1"/>
</dbReference>
<evidence type="ECO:0000313" key="7">
    <source>
        <dbReference type="Proteomes" id="UP000694543"/>
    </source>
</evidence>
<feature type="compositionally biased region" description="Basic and acidic residues" evidence="3">
    <location>
        <begin position="890"/>
        <end position="905"/>
    </location>
</feature>
<evidence type="ECO:0000256" key="3">
    <source>
        <dbReference type="SAM" id="MobiDB-lite"/>
    </source>
</evidence>
<feature type="compositionally biased region" description="Basic and acidic residues" evidence="3">
    <location>
        <begin position="716"/>
        <end position="739"/>
    </location>
</feature>
<feature type="region of interest" description="Disordered" evidence="3">
    <location>
        <begin position="1006"/>
        <end position="1042"/>
    </location>
</feature>
<feature type="region of interest" description="Disordered" evidence="3">
    <location>
        <begin position="611"/>
        <end position="933"/>
    </location>
</feature>
<organism evidence="6 7">
    <name type="scientific">Chrysolophus pictus</name>
    <name type="common">Golden pheasant</name>
    <name type="synonym">Phasianus pictus</name>
    <dbReference type="NCBI Taxonomy" id="9089"/>
    <lineage>
        <taxon>Eukaryota</taxon>
        <taxon>Metazoa</taxon>
        <taxon>Chordata</taxon>
        <taxon>Craniata</taxon>
        <taxon>Vertebrata</taxon>
        <taxon>Euteleostomi</taxon>
        <taxon>Archelosauria</taxon>
        <taxon>Archosauria</taxon>
        <taxon>Dinosauria</taxon>
        <taxon>Saurischia</taxon>
        <taxon>Theropoda</taxon>
        <taxon>Coelurosauria</taxon>
        <taxon>Aves</taxon>
        <taxon>Neognathae</taxon>
        <taxon>Galloanserae</taxon>
        <taxon>Galliformes</taxon>
        <taxon>Phasianidae</taxon>
        <taxon>Phasianinae</taxon>
        <taxon>Chrysolophus</taxon>
    </lineage>
</organism>
<evidence type="ECO:0000259" key="5">
    <source>
        <dbReference type="PROSITE" id="PS50853"/>
    </source>
</evidence>
<dbReference type="InterPro" id="IPR013783">
    <property type="entry name" value="Ig-like_fold"/>
</dbReference>
<feature type="compositionally biased region" description="Basic and acidic residues" evidence="3">
    <location>
        <begin position="1340"/>
        <end position="1359"/>
    </location>
</feature>
<dbReference type="SUPFAM" id="SSF57845">
    <property type="entry name" value="B-box zinc-binding domain"/>
    <property type="match status" value="1"/>
</dbReference>
<feature type="region of interest" description="Disordered" evidence="3">
    <location>
        <begin position="44"/>
        <end position="73"/>
    </location>
</feature>
<feature type="compositionally biased region" description="Polar residues" evidence="3">
    <location>
        <begin position="617"/>
        <end position="627"/>
    </location>
</feature>
<feature type="compositionally biased region" description="Polar residues" evidence="3">
    <location>
        <begin position="265"/>
        <end position="277"/>
    </location>
</feature>
<sequence length="4307" mass="487955">VLKDLIQSEDVKPKLQYIMTNPSFSMVTVQSEDSGITWETSSSRCSTPWTSETSTTSDLYSMESSPVGSPPGKVIFIMDEGKIVRKRKRKPSNRMPLPTHVIGGQGNKKRDSSGMQRQEPRTVLGDVQDSVLNLEQMEAHDTDEEMLEDKEDLENIAEQPVKRAPIRSIFRESRLRKVGPILGGPVKSRIQLFNSIFGGTGPLPETPEKSRIQRKSSVSGESECFLEASVKERSHKFISETTHKKSFHRTSRSLETPSERRRNQRQQSTAHSNQGYSSVAPLEKQFASKDVSFQNIKPVKTKDKPSKYSKSGEETTFQHKERKDRRSQLENLNQESGQSQKFSPPKEARKQQNNSYSPAANRAITEQLTTTALESDGKSEEQVTLPSNETANEKPDQSPLTASDNLDEPKEREIQPSSTLPSVSADSVNKLDRQSTQPAVSILEHLEKEVQKSAVQSYLPNALSAKSGYATPSETRQKDIIPQSSETAQLESEHVLLPHSLDVIEKQETEYHSSATAQSETEHSGLLYSVEKKESQRTPLPEVQNIYLEKQTESEQDLFFAQEAEQQVIKLKSHTPEKMDSKYFGISYPVCTETQETQKRPLVNKAVDLDHPVFSVDKNNQAESTQMEMEYPDFSYSSEESRESERPQTETEHPDFSFSKEVTEELESAQLKTDDPHSSYSGEETDKSKSSQGETEQPDFSFSRAKVEGSESTQLETKHPEFLFSKKDIEKSESPHQETEYPDFSYSREEMFEPESTQLEMEQPDFSFSREEIEDSESAQPKIEHPDFPYSREEMVESEDAHMKMEQPVFSLPREETKELESTPLETKHPEFDFSKEDMQESESIQMETEHPDFSYSREETLETESAQLEQTDFSFSREETEESESAQLETEHWDFSFSREETEGQKSIPFELKQPKTYSPEEAEQERAAQLELEPSDISCLIEEAEKENTTKLELVHPDIYDLSGRDRMQQMGHKETRHSDLPYPQDETKHQDLAQVDIDKPLLSYFGDRGEQPQPVQKDLQPEGKPYSLGKSVQGETDQLHSECPVLPYSAAKEQQYKEESDKSYFTGKTDQEIFQPKVEHADFPYFCGEAAQEAVQKDIGSPEWSCSLSEAQQSEIIQLASENRDLSFTTGEIVQEEMKIGSLNFSHSIDRPTHREMVQLEQEHLLPTYSTPDSQQEETTTLDLPQSDISYSTGKIEKENRVQRGLEELVEIQTKATQEELDYSDLPENWRKVETQEVDKMNLAQQETTEPELEHPPVPYCLSELMQEEKKIEPAYPEQTFYANIDMQEEVTQQKTQPFISCFTGKTEQDEIKHPKQEHTFVPFSSGKEAPLEMEVGSEHPDLSYSSHRTEQEKFRHPTLPFSSKGQETPPVIEHPDLSCNTGKLKPGDTIQESEYSEKSYSIEEMQQESEYLDSPETLGRAHDDTVEVESEYSNVSCSDGQESQQETSQLVSKYPDTLFSFSNFKEQATEEYDSKHKDFPRVTRKGDLPGTAQIDSKYPDLTYSSGKAEEPEIAQSEARHSDLSHSSSETIKQEAALLDQKHRKISTDREKQQQTPEEQVEQEKFSYSSSKTEQLKYAEDCFEKQALSFSTVRPDEKMALTETEHADVINPLEEAKVQQRVQLESEQMDLTYPFERAEQKITQPEVESSNLAHSVGTAELEEIAELEQRYPDLPYSVFQVEKLQSEELKPKHPGLACSFNKLQETTQLNVLDAHGKTEICPLAKLELGNESPADKVGQQGMMHTLECPDENQSASRAEHPQPTKEKLGVPDILSRSGKEEQRGMAKPALKRPDLSYSIHGTQSQKNTQLKLEKPDLATWSGETEQAQHAQKEQSGFLHSFNKEEAQPEMGRSQLSYSVSEIEQEIAHEESIHSTLSAGRLEQHEFIQPEAEIMDLSCSVGETQQSQIDELDLEYPDLSHPTGALQKQEEVQPKLEEPSDFSSSLRKEQRENARMQAEPSEFQCSVWKAERLQDSQVESECTDLSFSISAAGPHETTKSELKELDLLHSFIKTKQSWNSPEPDHLNVSNAMAKVPHPDLFSSTSEEKQSAQVDFKQERESYALHTEEMTKLKLQQSTLSSAYDSVEQPRRTSMEGEFLETLYFSGEKRENEKEKQGMSSQELEHSGLLDPTDKTQQQETTQPEPGQLDLSSYSGKKEQPQSAQVEGVHQELLCFLGETQWQGTAQREVEYPDLSYAIGKVEQPQATQWKSEQPVTPPHIGTTDKQRMAHSAQDLGKQDFIYDSGKTDEIQTVQGEMEHTASLYSSDKTEQEMMMSELQHPQLSYSVRAMEEKTAHQKSDNKDSSYSTCHQEHHKIMQPEMGEMDLSYPTDKSEHSQSAQIVLQKPEFLKSFGKPEEKGLAQLSFLHSLGEEKHKPSSQLDLMQPYLSHLLDKAEKQETAQEVFMSSDFSYSMGKADQLQTEQVKLKYPYFSYSLDKAETHGEKPLGLLSSYSKAEQIQTAHLKHPETSYFAGETEQRNGTHPELQCFNLPPFAVEAEQQETLSVSDTSARTEEQQTAELKFEQSDLLNSTEKVEKHKIAVLRAGHSEKRNTGIISSRTTPLETEQDLSFSTKEARSQKTQPCSSLPEKSVSVQLDVSYSEKKMERNPKSSPVPGGLSSEHLDLSYSQCKTEPSETAQPVSGFFMRKEAENTGIHLHLPMAAQSEAEHVILPEKEREQTPQYFHTTPQLESEQLNMSHCIDKTETLESQEYLSALSKLGTESSVPFYSVDETHQQEIPPYTKPASENLVAKNSLAEQEKQSMLLVIPQSAQSECKHVIPPHDEAELQKNQLYSPKPASLKTEQFENKTVLHTKERDEQDLTKCLSLEQPSSPKLSAKWDKQEVQPDVQKVPQLVSTESKTTAIADQQSVSSDTFVPFRALSEKTVSVAFTDDEEKQNIPSSLPNVVGISENQTNIVSLCFTKEDRHEMQPYFTGQKHISLEQLRPVSSDLVYDTVAHKTQHYSCEQGTLYSMESKSIFPSSNEKQNPDIPSPGLVSWLAEEVKAHSINPIKAKGVDKLSPNGASDFGSKQFPAGNFTEVTVRGTTDNKGNAFRVSDSETEISYGLSSETGHRTGRHDLPSPGADNPGPDKGPESETRFGNPTKRKAAQHLEADKMSKVPEHYLRREEEEMKHMSTAEEGQHAPEPIEQKDLFNIISEGYEILNIHAPAHISSIDQEESKHMPDKLEYLETNPSFKKKITHERHEASVSGTTEISDISVLGMSESHKVKELVKTDDVRETEEIQEENPVLSENRNHAVLDPDNGISEIDYFEKYTLIDDKSPIKPHFERPSLSRPLKEDLNEPVEQATSSKETAEEDTLEEEFALLEDLDEVFYGTVKGESKMQSYVGTSEPFPLQRSIDISGKKATSVEDEQKSPGTPLFDSEEGVLERSLLFPTTVAAVNPELLEEPPALSFLYKDLYAEAVGEKTKDETPSDEESGNSNASFPSRNSDTDDGTGIYFEKYILKDEIPGKVLEPQKDQIQEDESFSGGISVPSSEEKYKQRSADVLSVRTEILPERDIVEKVHSDIKATICKPTHAIPFGGRVIVSGARSDVTEQREENVPVETTEELPEQTSQQEYSQIVDSSGAAHQESINKQEEHHEITAVPQVERYVPYTRTPVEDSEDDQYTQEILSHVPTIQQREKPDFQREQHPRVYEDFAESMDYDVITQEELLQDEISSELTHEELLFEDRDSFEHIGDSYEFFNEPEQRTPVELEDSGFVVMYPEKSAANIPEIESPQRELKKAQTDTYCYHCKCPISAIDKLFGEHKDHEVTTLDDAATKMKDQLGELLIALEKKSMKIEEFVSDIESLFNSVEENCKKNADLLEKQNEEMLKKMVAQYDEKSENFEEVKKVKMEYLYEQMVNFQQTVDSAKETLETTVKEMEELNGFVFLNLCFILNRLCSAMDATRSLEKVPSTFSLFEHYEDSPGKSNQNSLKHVAVPQTPTLIPQEPNSATSTSIAVYWTVNEGDTIDCFQVYCMEELQASKDEGALVEEYRVTVKESHCILEDLEPDRCYSVWVMAVNCTGCSLPSEKAIFKTAPATPTIKAEDCTVCWDTATIRWQVASSAAESFTLEYCRQHSPEGEGLRSFAGIKRHELKVFLEPNVNYFFYLRAVNTFGTSEQSEAALISTKGTRFHILSDTAHPALQISPDETVICLPEKATFTGFPSVLGEPLPARGCHYWETVVTACRSYRIGICYESTPQSSVVGLSDTSWCMHCCPTQTRFFHTDVMSDVHVTEQLARIGILLDYSNGRLLFFNAERGLVLFTMRHKFTDIVYPAFALEKAGMLTLHTGMDLPEFVKHS</sequence>
<feature type="compositionally biased region" description="Polar residues" evidence="3">
    <location>
        <begin position="1172"/>
        <end position="1196"/>
    </location>
</feature>
<name>A0A8C3LXF2_CHRPC</name>
<feature type="compositionally biased region" description="Basic and acidic residues" evidence="3">
    <location>
        <begin position="1760"/>
        <end position="1772"/>
    </location>
</feature>
<evidence type="ECO:0008006" key="8">
    <source>
        <dbReference type="Google" id="ProtNLM"/>
    </source>
</evidence>
<dbReference type="Ensembl" id="ENSCPIT00010019776.1">
    <property type="protein sequence ID" value="ENSCPIP00010016611.1"/>
    <property type="gene ID" value="ENSCPIG00010013267.1"/>
</dbReference>
<feature type="region of interest" description="Disordered" evidence="3">
    <location>
        <begin position="235"/>
        <end position="436"/>
    </location>
</feature>
<keyword evidence="7" id="KW-1185">Reference proteome</keyword>
<feature type="region of interest" description="Disordered" evidence="3">
    <location>
        <begin position="971"/>
        <end position="994"/>
    </location>
</feature>
<dbReference type="PANTHER" id="PTHR24099">
    <property type="entry name" value="E3 UBIQUITIN-PROTEIN LIGASE TRIM36-RELATED"/>
    <property type="match status" value="1"/>
</dbReference>
<reference evidence="6" key="1">
    <citation type="submission" date="2025-08" db="UniProtKB">
        <authorList>
            <consortium name="Ensembl"/>
        </authorList>
    </citation>
    <scope>IDENTIFICATION</scope>
</reference>
<feature type="compositionally biased region" description="Basic and acidic residues" evidence="3">
    <location>
        <begin position="1930"/>
        <end position="1940"/>
    </location>
</feature>